<reference evidence="2" key="1">
    <citation type="journal article" date="2023" name="IScience">
        <title>Live-bearing cockroach genome reveals convergent evolutionary mechanisms linked to viviparity in insects and beyond.</title>
        <authorList>
            <person name="Fouks B."/>
            <person name="Harrison M.C."/>
            <person name="Mikhailova A.A."/>
            <person name="Marchal E."/>
            <person name="English S."/>
            <person name="Carruthers M."/>
            <person name="Jennings E.C."/>
            <person name="Chiamaka E.L."/>
            <person name="Frigard R.A."/>
            <person name="Pippel M."/>
            <person name="Attardo G.M."/>
            <person name="Benoit J.B."/>
            <person name="Bornberg-Bauer E."/>
            <person name="Tobe S.S."/>
        </authorList>
    </citation>
    <scope>NUCLEOTIDE SEQUENCE</scope>
    <source>
        <strain evidence="2">Stay&amp;Tobe</strain>
    </source>
</reference>
<dbReference type="AlphaFoldDB" id="A0AAD8A8P5"/>
<organism evidence="2 3">
    <name type="scientific">Diploptera punctata</name>
    <name type="common">Pacific beetle cockroach</name>
    <dbReference type="NCBI Taxonomy" id="6984"/>
    <lineage>
        <taxon>Eukaryota</taxon>
        <taxon>Metazoa</taxon>
        <taxon>Ecdysozoa</taxon>
        <taxon>Arthropoda</taxon>
        <taxon>Hexapoda</taxon>
        <taxon>Insecta</taxon>
        <taxon>Pterygota</taxon>
        <taxon>Neoptera</taxon>
        <taxon>Polyneoptera</taxon>
        <taxon>Dictyoptera</taxon>
        <taxon>Blattodea</taxon>
        <taxon>Blaberoidea</taxon>
        <taxon>Blaberidae</taxon>
        <taxon>Diplopterinae</taxon>
        <taxon>Diploptera</taxon>
    </lineage>
</organism>
<protein>
    <submittedName>
        <fullName evidence="2">Uncharacterized protein</fullName>
    </submittedName>
</protein>
<sequence>TLQELELSTLQHLDLSHNTFLFTPALTTLNMRYSYINIYEYDLTCDFYKTWLWFEEKNITPHLANHPDPVVITTSGIVLNSFLMFVSLWNSDMRTKHNSFTGTLYTSTGNWGWLHVERSEKGFYLPNFTLRILVAWSVIDKEDVLVNTDIEMCCLRTIVKHLKDNVVVPLKYEIQWRNQVSVQ</sequence>
<keyword evidence="3" id="KW-1185">Reference proteome</keyword>
<keyword evidence="1" id="KW-0472">Membrane</keyword>
<feature type="transmembrane region" description="Helical" evidence="1">
    <location>
        <begin position="70"/>
        <end position="89"/>
    </location>
</feature>
<accession>A0AAD8A8P5</accession>
<comment type="caution">
    <text evidence="2">The sequence shown here is derived from an EMBL/GenBank/DDBJ whole genome shotgun (WGS) entry which is preliminary data.</text>
</comment>
<proteinExistence type="predicted"/>
<keyword evidence="1" id="KW-1133">Transmembrane helix</keyword>
<gene>
    <name evidence="2" type="ORF">L9F63_014047</name>
</gene>
<name>A0AAD8A8P5_DIPPU</name>
<feature type="non-terminal residue" evidence="2">
    <location>
        <position position="1"/>
    </location>
</feature>
<evidence type="ECO:0000256" key="1">
    <source>
        <dbReference type="SAM" id="Phobius"/>
    </source>
</evidence>
<evidence type="ECO:0000313" key="2">
    <source>
        <dbReference type="EMBL" id="KAJ9594534.1"/>
    </source>
</evidence>
<evidence type="ECO:0000313" key="3">
    <source>
        <dbReference type="Proteomes" id="UP001233999"/>
    </source>
</evidence>
<dbReference type="Proteomes" id="UP001233999">
    <property type="component" value="Unassembled WGS sequence"/>
</dbReference>
<dbReference type="EMBL" id="JASPKZ010003041">
    <property type="protein sequence ID" value="KAJ9594534.1"/>
    <property type="molecule type" value="Genomic_DNA"/>
</dbReference>
<reference evidence="2" key="2">
    <citation type="submission" date="2023-05" db="EMBL/GenBank/DDBJ databases">
        <authorList>
            <person name="Fouks B."/>
        </authorList>
    </citation>
    <scope>NUCLEOTIDE SEQUENCE</scope>
    <source>
        <strain evidence="2">Stay&amp;Tobe</strain>
        <tissue evidence="2">Testes</tissue>
    </source>
</reference>
<feature type="non-terminal residue" evidence="2">
    <location>
        <position position="183"/>
    </location>
</feature>
<keyword evidence="1" id="KW-0812">Transmembrane</keyword>